<dbReference type="RefSeq" id="WP_209681704.1">
    <property type="nucleotide sequence ID" value="NZ_JAGIOI010000001.1"/>
</dbReference>
<evidence type="ECO:0000313" key="6">
    <source>
        <dbReference type="EMBL" id="MBP2414040.1"/>
    </source>
</evidence>
<organism evidence="6 7">
    <name type="scientific">Arthrobacter stackebrandtii</name>
    <dbReference type="NCBI Taxonomy" id="272161"/>
    <lineage>
        <taxon>Bacteria</taxon>
        <taxon>Bacillati</taxon>
        <taxon>Actinomycetota</taxon>
        <taxon>Actinomycetes</taxon>
        <taxon>Micrococcales</taxon>
        <taxon>Micrococcaceae</taxon>
        <taxon>Arthrobacter</taxon>
    </lineage>
</organism>
<dbReference type="Proteomes" id="UP000711614">
    <property type="component" value="Unassembled WGS sequence"/>
</dbReference>
<accession>A0ABS4YZ09</accession>
<dbReference type="PANTHER" id="PTHR45947">
    <property type="entry name" value="SULFOQUINOVOSYL TRANSFERASE SQD2"/>
    <property type="match status" value="1"/>
</dbReference>
<evidence type="ECO:0000313" key="7">
    <source>
        <dbReference type="Proteomes" id="UP000711614"/>
    </source>
</evidence>
<evidence type="ECO:0000256" key="1">
    <source>
        <dbReference type="ARBA" id="ARBA00021292"/>
    </source>
</evidence>
<name>A0ABS4YZ09_9MICC</name>
<reference evidence="6 7" key="1">
    <citation type="submission" date="2021-03" db="EMBL/GenBank/DDBJ databases">
        <title>Sequencing the genomes of 1000 actinobacteria strains.</title>
        <authorList>
            <person name="Klenk H.-P."/>
        </authorList>
    </citation>
    <scope>NUCLEOTIDE SEQUENCE [LARGE SCALE GENOMIC DNA]</scope>
    <source>
        <strain evidence="6 7">DSM 16005</strain>
    </source>
</reference>
<dbReference type="InterPro" id="IPR050194">
    <property type="entry name" value="Glycosyltransferase_grp1"/>
</dbReference>
<dbReference type="Gene3D" id="3.40.50.2000">
    <property type="entry name" value="Glycogen Phosphorylase B"/>
    <property type="match status" value="2"/>
</dbReference>
<dbReference type="EMBL" id="JAGIOI010000001">
    <property type="protein sequence ID" value="MBP2414040.1"/>
    <property type="molecule type" value="Genomic_DNA"/>
</dbReference>
<evidence type="ECO:0000256" key="4">
    <source>
        <dbReference type="SAM" id="MobiDB-lite"/>
    </source>
</evidence>
<evidence type="ECO:0000256" key="3">
    <source>
        <dbReference type="ARBA" id="ARBA00022679"/>
    </source>
</evidence>
<evidence type="ECO:0000259" key="5">
    <source>
        <dbReference type="Pfam" id="PF13579"/>
    </source>
</evidence>
<protein>
    <recommendedName>
        <fullName evidence="1">D-inositol 3-phosphate glycosyltransferase</fullName>
    </recommendedName>
</protein>
<comment type="caution">
    <text evidence="6">The sequence shown here is derived from an EMBL/GenBank/DDBJ whole genome shotgun (WGS) entry which is preliminary data.</text>
</comment>
<gene>
    <name evidence="6" type="ORF">JOF48_002839</name>
</gene>
<keyword evidence="7" id="KW-1185">Reference proteome</keyword>
<dbReference type="PANTHER" id="PTHR45947:SF3">
    <property type="entry name" value="SULFOQUINOVOSYL TRANSFERASE SQD2"/>
    <property type="match status" value="1"/>
</dbReference>
<evidence type="ECO:0000256" key="2">
    <source>
        <dbReference type="ARBA" id="ARBA00022676"/>
    </source>
</evidence>
<dbReference type="Pfam" id="PF13692">
    <property type="entry name" value="Glyco_trans_1_4"/>
    <property type="match status" value="1"/>
</dbReference>
<proteinExistence type="predicted"/>
<dbReference type="InterPro" id="IPR028098">
    <property type="entry name" value="Glyco_trans_4-like_N"/>
</dbReference>
<sequence>MLDKVRAQKRAATRTPAKDAESSGRPAGRGKPLRIMLMIHSYWPENSPPQRRWTTLIREFRKANWNVEVVAPVAHFPLGKRTLPTSLAGRPFRGQQGPLGESIKRAPYIPHSGNSHVARLMDQLVSAAMSVPAGLMWRKSEVVIVTAPSLPIMVAGYIVAKARRVPLIVEMRDAWPDLARDARIVKGSVKSLVERVVEAIQLRADMVVSVTEGFAETLRARGVKNVVTVSNGLDLDSVPVFDPPPMDREIFEALYLGNHGESQRLDVVIRASALVGDSMVLHMVGHGTQRPGLMELAAELNAPVIFHDSLHGKDVLDRYEKADTCIVSLRDDWKSFEATVPSKTYEVMSIGRHVTAVVRGEAARIVKEAECGDVVAWKAEAIAQLWRELAADRSRLQAGTSGREWVRKNANYPMLATQYMEAIEGLVRERSAV</sequence>
<feature type="region of interest" description="Disordered" evidence="4">
    <location>
        <begin position="1"/>
        <end position="30"/>
    </location>
</feature>
<dbReference type="SUPFAM" id="SSF53756">
    <property type="entry name" value="UDP-Glycosyltransferase/glycogen phosphorylase"/>
    <property type="match status" value="1"/>
</dbReference>
<dbReference type="Pfam" id="PF13579">
    <property type="entry name" value="Glyco_trans_4_4"/>
    <property type="match status" value="1"/>
</dbReference>
<feature type="domain" description="Glycosyltransferase subfamily 4-like N-terminal" evidence="5">
    <location>
        <begin position="50"/>
        <end position="232"/>
    </location>
</feature>
<keyword evidence="3" id="KW-0808">Transferase</keyword>
<keyword evidence="2" id="KW-0328">Glycosyltransferase</keyword>
<dbReference type="CDD" id="cd03794">
    <property type="entry name" value="GT4_WbuB-like"/>
    <property type="match status" value="1"/>
</dbReference>